<comment type="caution">
    <text evidence="2">The sequence shown here is derived from an EMBL/GenBank/DDBJ whole genome shotgun (WGS) entry which is preliminary data.</text>
</comment>
<name>A0A164T6Q0_9CRUS</name>
<feature type="region of interest" description="Disordered" evidence="1">
    <location>
        <begin position="348"/>
        <end position="386"/>
    </location>
</feature>
<dbReference type="STRING" id="35525.A0A164T6Q0"/>
<dbReference type="EMBL" id="LRGB01001867">
    <property type="protein sequence ID" value="KZS10229.1"/>
    <property type="molecule type" value="Genomic_DNA"/>
</dbReference>
<gene>
    <name evidence="2" type="ORF">APZ42_025336</name>
</gene>
<dbReference type="AlphaFoldDB" id="A0A164T6Q0"/>
<accession>A0A164T6Q0</accession>
<dbReference type="Proteomes" id="UP000076858">
    <property type="component" value="Unassembled WGS sequence"/>
</dbReference>
<evidence type="ECO:0000313" key="2">
    <source>
        <dbReference type="EMBL" id="KZS10229.1"/>
    </source>
</evidence>
<protein>
    <submittedName>
        <fullName evidence="2">Uncharacterized protein</fullName>
    </submittedName>
</protein>
<reference evidence="2 3" key="1">
    <citation type="submission" date="2016-03" db="EMBL/GenBank/DDBJ databases">
        <title>EvidentialGene: Evidence-directed Construction of Genes on Genomes.</title>
        <authorList>
            <person name="Gilbert D.G."/>
            <person name="Choi J.-H."/>
            <person name="Mockaitis K."/>
            <person name="Colbourne J."/>
            <person name="Pfrender M."/>
        </authorList>
    </citation>
    <scope>NUCLEOTIDE SEQUENCE [LARGE SCALE GENOMIC DNA]</scope>
    <source>
        <strain evidence="2 3">Xinb3</strain>
        <tissue evidence="2">Complete organism</tissue>
    </source>
</reference>
<dbReference type="OrthoDB" id="6359149at2759"/>
<sequence>MDAIFVCILADKSKKGKGTSRIYPEPIAGFTSFALRTLEQHNADLDIVLRSGKIFNGIKDPSPLMAISNFDYIKAQIPDYLHCVCQGVIKMLIGLWTNTSHSNEPWYLDSPKRVLLNERILEVKPQYEVTRISRSIEEIALWKAAELRAFSLYYFSVLEGLLPKEFYRHFLNLVYGLQVLLQENVSLERVKETEIVFRHFVLQAAVLYGEKHIRFNMHLLTHLSQSVIDWGCLWTTSTFIPEWFNGQLVALINGTQSVAEQMVHSFRLRNVIRAEAIEILSRNHLPYNVATLIRDMLHIPVQIDEEEEGYFHGTLLDFKTSNVSDCDRENVDAVFVDFVNTSCCEVDNEQDYGESDDSGENEDDSGDNEDEKLSEMESSFEEDGEFIDEEESLENRVAAIAIKHRLSGAAVRSITNLLISLGHKIYKDRRTILKTPRTKLCSTSFKHFGLIKNLDRKLKSGLLGSAGAELQISIDGLPLCKSRQTVFWPILCRELKHIEINGIEINEETVLLQSLAFICDAPARAFVRGTVGHTSFHGCERCDVVGTTKMRRRVFKSLNARLRTDASFRGQRDKRHHKERSPLLNLDGYCKNDKNHKLTDEQILRVNYLIESLRKYLSSEFNRKGRSSEELGRWKATKFRTFLVYTGLVILKELLSEEKKYVHQFCVIYGDQHLVFNLHNLIHLTDDCDFCQASLNDVNVFPFENYLDQMKNDIQGTAKPLEQFCRRQAEKDNNETFRGHLKVKSITESLKNDSIADSVIMLANKKILKIKSFKSGGDLAVAHAFNILYDFDGSKKTFFNAPMPATDLDLYICGDLKPQRQLIPIDLVEKSIKCIKLPFNDGMVERCFGSSLSSSLVLSTVITILSRSLIVTTDLLLPYPETGSILTI</sequence>
<keyword evidence="3" id="KW-1185">Reference proteome</keyword>
<evidence type="ECO:0000256" key="1">
    <source>
        <dbReference type="SAM" id="MobiDB-lite"/>
    </source>
</evidence>
<dbReference type="PANTHER" id="PTHR33053">
    <property type="entry name" value="PROTEIN, PUTATIVE-RELATED"/>
    <property type="match status" value="1"/>
</dbReference>
<organism evidence="2 3">
    <name type="scientific">Daphnia magna</name>
    <dbReference type="NCBI Taxonomy" id="35525"/>
    <lineage>
        <taxon>Eukaryota</taxon>
        <taxon>Metazoa</taxon>
        <taxon>Ecdysozoa</taxon>
        <taxon>Arthropoda</taxon>
        <taxon>Crustacea</taxon>
        <taxon>Branchiopoda</taxon>
        <taxon>Diplostraca</taxon>
        <taxon>Cladocera</taxon>
        <taxon>Anomopoda</taxon>
        <taxon>Daphniidae</taxon>
        <taxon>Daphnia</taxon>
    </lineage>
</organism>
<evidence type="ECO:0000313" key="3">
    <source>
        <dbReference type="Proteomes" id="UP000076858"/>
    </source>
</evidence>
<dbReference type="PANTHER" id="PTHR33053:SF9">
    <property type="entry name" value="AGAP000105-PA"/>
    <property type="match status" value="1"/>
</dbReference>
<proteinExistence type="predicted"/>